<sequence>MPRSLLLAFLLLAGSAGAATGGGRWRGGHTFHWGPKGKAVEPFCYPYNYTCGPIAPSPPTSYEAHLEHADLIHKSTHYIEEFYDYENNMLAVTDAFGNSLMHTIFLLRY</sequence>
<proteinExistence type="predicted"/>
<feature type="signal peptide" evidence="1">
    <location>
        <begin position="1"/>
        <end position="18"/>
    </location>
</feature>
<organism evidence="2 3">
    <name type="scientific">Scylla paramamosain</name>
    <name type="common">Mud crab</name>
    <dbReference type="NCBI Taxonomy" id="85552"/>
    <lineage>
        <taxon>Eukaryota</taxon>
        <taxon>Metazoa</taxon>
        <taxon>Ecdysozoa</taxon>
        <taxon>Arthropoda</taxon>
        <taxon>Crustacea</taxon>
        <taxon>Multicrustacea</taxon>
        <taxon>Malacostraca</taxon>
        <taxon>Eumalacostraca</taxon>
        <taxon>Eucarida</taxon>
        <taxon>Decapoda</taxon>
        <taxon>Pleocyemata</taxon>
        <taxon>Brachyura</taxon>
        <taxon>Eubrachyura</taxon>
        <taxon>Portunoidea</taxon>
        <taxon>Portunidae</taxon>
        <taxon>Portuninae</taxon>
        <taxon>Scylla</taxon>
    </lineage>
</organism>
<dbReference type="Proteomes" id="UP001487740">
    <property type="component" value="Unassembled WGS sequence"/>
</dbReference>
<evidence type="ECO:0000313" key="3">
    <source>
        <dbReference type="Proteomes" id="UP001487740"/>
    </source>
</evidence>
<feature type="chain" id="PRO_5043990585" evidence="1">
    <location>
        <begin position="19"/>
        <end position="109"/>
    </location>
</feature>
<keyword evidence="3" id="KW-1185">Reference proteome</keyword>
<reference evidence="2 3" key="1">
    <citation type="submission" date="2023-03" db="EMBL/GenBank/DDBJ databases">
        <title>High-quality genome of Scylla paramamosain provides insights in environmental adaptation.</title>
        <authorList>
            <person name="Zhang L."/>
        </authorList>
    </citation>
    <scope>NUCLEOTIDE SEQUENCE [LARGE SCALE GENOMIC DNA]</scope>
    <source>
        <strain evidence="2">LZ_2023a</strain>
        <tissue evidence="2">Muscle</tissue>
    </source>
</reference>
<comment type="caution">
    <text evidence="2">The sequence shown here is derived from an EMBL/GenBank/DDBJ whole genome shotgun (WGS) entry which is preliminary data.</text>
</comment>
<gene>
    <name evidence="2" type="ORF">O3P69_006019</name>
</gene>
<evidence type="ECO:0000256" key="1">
    <source>
        <dbReference type="SAM" id="SignalP"/>
    </source>
</evidence>
<protein>
    <submittedName>
        <fullName evidence="2">Uncharacterized protein</fullName>
    </submittedName>
</protein>
<evidence type="ECO:0000313" key="2">
    <source>
        <dbReference type="EMBL" id="KAK8394945.1"/>
    </source>
</evidence>
<keyword evidence="1" id="KW-0732">Signal</keyword>
<dbReference type="AlphaFoldDB" id="A0AAW0U4N1"/>
<name>A0AAW0U4N1_SCYPA</name>
<accession>A0AAW0U4N1</accession>
<dbReference type="EMBL" id="JARAKH010000018">
    <property type="protein sequence ID" value="KAK8394945.1"/>
    <property type="molecule type" value="Genomic_DNA"/>
</dbReference>